<gene>
    <name evidence="1" type="ORF">L248_1675</name>
</gene>
<evidence type="ECO:0000313" key="2">
    <source>
        <dbReference type="Proteomes" id="UP000030647"/>
    </source>
</evidence>
<protein>
    <submittedName>
        <fullName evidence="1">Uncharacterized protein</fullName>
    </submittedName>
</protein>
<sequence>MDTEGTDKERLLMMVYSSEELLVLAANRLDGTKDRETVALLNGVGALVKQMEHALHEEESK</sequence>
<dbReference type="AlphaFoldDB" id="U4TQ50"/>
<dbReference type="EMBL" id="KI271606">
    <property type="protein sequence ID" value="ERL64028.1"/>
    <property type="molecule type" value="Genomic_DNA"/>
</dbReference>
<name>U4TQ50_9LACO</name>
<dbReference type="RefSeq" id="WP_022530681.1">
    <property type="nucleotide sequence ID" value="NZ_KI271606.1"/>
</dbReference>
<organism evidence="1 2">
    <name type="scientific">Schleiferilactobacillus shenzhenensis LY-73</name>
    <dbReference type="NCBI Taxonomy" id="1231336"/>
    <lineage>
        <taxon>Bacteria</taxon>
        <taxon>Bacillati</taxon>
        <taxon>Bacillota</taxon>
        <taxon>Bacilli</taxon>
        <taxon>Lactobacillales</taxon>
        <taxon>Lactobacillaceae</taxon>
        <taxon>Schleiferilactobacillus</taxon>
    </lineage>
</organism>
<proteinExistence type="predicted"/>
<reference evidence="2" key="1">
    <citation type="journal article" date="2013" name="Genome Announc.">
        <title>Whole-Genome Sequencing of Lactobacillus shenzhenensis Strain LY-73T.</title>
        <authorList>
            <person name="Lin Z."/>
            <person name="Liu Z."/>
            <person name="Yang R."/>
            <person name="Zou Y."/>
            <person name="Wan D."/>
            <person name="Chen J."/>
            <person name="Guo M."/>
            <person name="Zhao J."/>
            <person name="Fang C."/>
            <person name="Yang R."/>
            <person name="Liu F."/>
        </authorList>
    </citation>
    <scope>NUCLEOTIDE SEQUENCE [LARGE SCALE GENOMIC DNA]</scope>
    <source>
        <strain evidence="2">LY-73</strain>
    </source>
</reference>
<dbReference type="Proteomes" id="UP000030647">
    <property type="component" value="Unassembled WGS sequence"/>
</dbReference>
<keyword evidence="2" id="KW-1185">Reference proteome</keyword>
<accession>U4TQ50</accession>
<dbReference type="HOGENOM" id="CLU_2916893_0_0_9"/>
<evidence type="ECO:0000313" key="1">
    <source>
        <dbReference type="EMBL" id="ERL64028.1"/>
    </source>
</evidence>
<dbReference type="STRING" id="1231336.L248_1675"/>